<organism evidence="7 8">
    <name type="scientific">Pagothenia borchgrevinki</name>
    <name type="common">Bald rockcod</name>
    <name type="synonym">Trematomus borchgrevinki</name>
    <dbReference type="NCBI Taxonomy" id="8213"/>
    <lineage>
        <taxon>Eukaryota</taxon>
        <taxon>Metazoa</taxon>
        <taxon>Chordata</taxon>
        <taxon>Craniata</taxon>
        <taxon>Vertebrata</taxon>
        <taxon>Euteleostomi</taxon>
        <taxon>Actinopterygii</taxon>
        <taxon>Neopterygii</taxon>
        <taxon>Teleostei</taxon>
        <taxon>Neoteleostei</taxon>
        <taxon>Acanthomorphata</taxon>
        <taxon>Eupercaria</taxon>
        <taxon>Perciformes</taxon>
        <taxon>Notothenioidei</taxon>
        <taxon>Nototheniidae</taxon>
        <taxon>Pagothenia</taxon>
    </lineage>
</organism>
<feature type="domain" description="EF-hand" evidence="6">
    <location>
        <begin position="46"/>
        <end position="81"/>
    </location>
</feature>
<keyword evidence="2 5" id="KW-0479">Metal-binding</keyword>
<keyword evidence="3" id="KW-0677">Repeat</keyword>
<comment type="similarity">
    <text evidence="1 5">Belongs to the S-100 family.</text>
</comment>
<dbReference type="PROSITE" id="PS00018">
    <property type="entry name" value="EF_HAND_1"/>
    <property type="match status" value="1"/>
</dbReference>
<evidence type="ECO:0000313" key="8">
    <source>
        <dbReference type="Proteomes" id="UP001619887"/>
    </source>
</evidence>
<protein>
    <recommendedName>
        <fullName evidence="5">Protein S100</fullName>
    </recommendedName>
    <alternativeName>
        <fullName evidence="5">S100 calcium-binding protein</fullName>
    </alternativeName>
</protein>
<dbReference type="AlphaFoldDB" id="A0ABD2H1L4"/>
<comment type="caution">
    <text evidence="7">The sequence shown here is derived from an EMBL/GenBank/DDBJ whole genome shotgun (WGS) entry which is preliminary data.</text>
</comment>
<dbReference type="SMART" id="SM01394">
    <property type="entry name" value="S_100"/>
    <property type="match status" value="1"/>
</dbReference>
<gene>
    <name evidence="7" type="ORF">OYC64_014695</name>
</gene>
<dbReference type="InterPro" id="IPR011992">
    <property type="entry name" value="EF-hand-dom_pair"/>
</dbReference>
<evidence type="ECO:0000256" key="3">
    <source>
        <dbReference type="ARBA" id="ARBA00022737"/>
    </source>
</evidence>
<reference evidence="7 8" key="2">
    <citation type="journal article" date="2024" name="G3 (Bethesda)">
        <title>The genome of the cryopelagic Antarctic bald notothen, Trematomus borchgrevinki.</title>
        <authorList>
            <person name="Rayamajhi N."/>
            <person name="Rivera-Colon A.G."/>
            <person name="Minhas B.F."/>
            <person name="Cheng C.C."/>
            <person name="Catchen J.M."/>
        </authorList>
    </citation>
    <scope>NUCLEOTIDE SEQUENCE [LARGE SCALE GENOMIC DNA]</scope>
    <source>
        <strain evidence="7">AGRC-2024</strain>
    </source>
</reference>
<dbReference type="InterPro" id="IPR018247">
    <property type="entry name" value="EF_Hand_1_Ca_BS"/>
</dbReference>
<evidence type="ECO:0000256" key="4">
    <source>
        <dbReference type="ARBA" id="ARBA00022837"/>
    </source>
</evidence>
<accession>A0ABD2H1L4</accession>
<dbReference type="PROSITE" id="PS50222">
    <property type="entry name" value="EF_HAND_2"/>
    <property type="match status" value="1"/>
</dbReference>
<dbReference type="PANTHER" id="PTHR11639:SF118">
    <property type="entry name" value="PROTEIN S100"/>
    <property type="match status" value="1"/>
</dbReference>
<dbReference type="CDD" id="cd00213">
    <property type="entry name" value="S-100"/>
    <property type="match status" value="1"/>
</dbReference>
<dbReference type="InterPro" id="IPR001751">
    <property type="entry name" value="S100/CaBP7/8-like_CS"/>
</dbReference>
<proteinExistence type="inferred from homology"/>
<evidence type="ECO:0000256" key="2">
    <source>
        <dbReference type="ARBA" id="ARBA00022723"/>
    </source>
</evidence>
<evidence type="ECO:0000256" key="1">
    <source>
        <dbReference type="ARBA" id="ARBA00007323"/>
    </source>
</evidence>
<keyword evidence="8" id="KW-1185">Reference proteome</keyword>
<reference evidence="7 8" key="1">
    <citation type="journal article" date="2022" name="G3 (Bethesda)">
        <title>Evaluating Illumina-, Nanopore-, and PacBio-based genome assembly strategies with the bald notothen, Trematomus borchgrevinki.</title>
        <authorList>
            <person name="Rayamajhi N."/>
            <person name="Cheng C.C."/>
            <person name="Catchen J.M."/>
        </authorList>
    </citation>
    <scope>NUCLEOTIDE SEQUENCE [LARGE SCALE GENOMIC DNA]</scope>
    <source>
        <strain evidence="7">AGRC-2024</strain>
    </source>
</reference>
<dbReference type="EMBL" id="JBIYXZ010002073">
    <property type="protein sequence ID" value="KAL3060162.1"/>
    <property type="molecule type" value="Genomic_DNA"/>
</dbReference>
<keyword evidence="4 5" id="KW-0106">Calcium</keyword>
<dbReference type="Gene3D" id="1.10.238.10">
    <property type="entry name" value="EF-hand"/>
    <property type="match status" value="1"/>
</dbReference>
<dbReference type="PROSITE" id="PS00303">
    <property type="entry name" value="S100_CABP"/>
    <property type="match status" value="1"/>
</dbReference>
<dbReference type="InterPro" id="IPR034325">
    <property type="entry name" value="S-100_dom"/>
</dbReference>
<sequence length="88" mass="9798">MGEMIGAMALLMKNFKKYAGQDADKETISKKELSDMLHAEIPGMVGDKKELDAFFTSLDGDEDGKVSFDEYIVLVGSLMMILKEMLDQ</sequence>
<evidence type="ECO:0000259" key="6">
    <source>
        <dbReference type="PROSITE" id="PS50222"/>
    </source>
</evidence>
<dbReference type="Pfam" id="PF01023">
    <property type="entry name" value="S_100"/>
    <property type="match status" value="1"/>
</dbReference>
<evidence type="ECO:0000313" key="7">
    <source>
        <dbReference type="EMBL" id="KAL3060162.1"/>
    </source>
</evidence>
<dbReference type="GO" id="GO:0046872">
    <property type="term" value="F:metal ion binding"/>
    <property type="evidence" value="ECO:0007669"/>
    <property type="project" value="UniProtKB-KW"/>
</dbReference>
<evidence type="ECO:0000256" key="5">
    <source>
        <dbReference type="RuleBase" id="RU361184"/>
    </source>
</evidence>
<dbReference type="PANTHER" id="PTHR11639">
    <property type="entry name" value="S100 CALCIUM-BINDING PROTEIN"/>
    <property type="match status" value="1"/>
</dbReference>
<dbReference type="InterPro" id="IPR013787">
    <property type="entry name" value="S100_Ca-bd_sub"/>
</dbReference>
<name>A0ABD2H1L4_PAGBO</name>
<dbReference type="SMART" id="SM00054">
    <property type="entry name" value="EFh"/>
    <property type="match status" value="1"/>
</dbReference>
<dbReference type="Proteomes" id="UP001619887">
    <property type="component" value="Unassembled WGS sequence"/>
</dbReference>
<dbReference type="SUPFAM" id="SSF47473">
    <property type="entry name" value="EF-hand"/>
    <property type="match status" value="1"/>
</dbReference>
<dbReference type="InterPro" id="IPR002048">
    <property type="entry name" value="EF_hand_dom"/>
</dbReference>